<evidence type="ECO:0000313" key="4">
    <source>
        <dbReference type="Proteomes" id="UP000588083"/>
    </source>
</evidence>
<dbReference type="AlphaFoldDB" id="A0A6V8P9M4"/>
<comment type="caution">
    <text evidence="2">The sequence shown here is derived from an EMBL/GenBank/DDBJ whole genome shotgun (WGS) entry which is preliminary data.</text>
</comment>
<keyword evidence="4" id="KW-1185">Reference proteome</keyword>
<gene>
    <name evidence="1" type="ORF">HKBW3S03_00353</name>
    <name evidence="2" type="ORF">HKBW3S34_00292</name>
</gene>
<organism evidence="2 4">
    <name type="scientific">Candidatus Hakubella thermalkaliphila</name>
    <dbReference type="NCBI Taxonomy" id="2754717"/>
    <lineage>
        <taxon>Bacteria</taxon>
        <taxon>Bacillati</taxon>
        <taxon>Actinomycetota</taxon>
        <taxon>Actinomycetota incertae sedis</taxon>
        <taxon>Candidatus Hakubellales</taxon>
        <taxon>Candidatus Hakubellaceae</taxon>
        <taxon>Candidatus Hakubella</taxon>
    </lineage>
</organism>
<evidence type="ECO:0000313" key="3">
    <source>
        <dbReference type="Proteomes" id="UP000574717"/>
    </source>
</evidence>
<dbReference type="Proteomes" id="UP000574717">
    <property type="component" value="Unassembled WGS sequence"/>
</dbReference>
<dbReference type="EMBL" id="BLRU01000017">
    <property type="protein sequence ID" value="GFP18848.1"/>
    <property type="molecule type" value="Genomic_DNA"/>
</dbReference>
<accession>A0A6V8P9M4</accession>
<proteinExistence type="predicted"/>
<dbReference type="RefSeq" id="WP_258187187.1">
    <property type="nucleotide sequence ID" value="NZ_BLRU01000017.1"/>
</dbReference>
<sequence>MARELRTDWRCWLTSLLDLRLKDDSMTVPKHCPGSSTFKEPVPEYMSCPKCGTEVEIWSDEVCLPCPNCKTIVFKDRSPSCLDWCAFARECFGPEVYERLKGSTSKESKS</sequence>
<protein>
    <recommendedName>
        <fullName evidence="5">Phosphohydrolase</fullName>
    </recommendedName>
</protein>
<dbReference type="EMBL" id="BLRZ01000008">
    <property type="protein sequence ID" value="GFP29372.1"/>
    <property type="molecule type" value="Genomic_DNA"/>
</dbReference>
<evidence type="ECO:0000313" key="1">
    <source>
        <dbReference type="EMBL" id="GFP18848.1"/>
    </source>
</evidence>
<reference evidence="3 4" key="1">
    <citation type="journal article" date="2020" name="Front. Microbiol.">
        <title>Single-cell genomics of novel Actinobacteria with the Wood-Ljungdahl pathway discovered in a serpentinizing system.</title>
        <authorList>
            <person name="Merino N."/>
            <person name="Kawai M."/>
            <person name="Boyd E.S."/>
            <person name="Colman D.R."/>
            <person name="McGlynn S.E."/>
            <person name="Nealson K.H."/>
            <person name="Kurokawa K."/>
            <person name="Hongoh Y."/>
        </authorList>
    </citation>
    <scope>NUCLEOTIDE SEQUENCE [LARGE SCALE GENOMIC DNA]</scope>
    <source>
        <strain evidence="1 3">S03</strain>
        <strain evidence="2 4">S34</strain>
    </source>
</reference>
<dbReference type="Proteomes" id="UP000588083">
    <property type="component" value="Unassembled WGS sequence"/>
</dbReference>
<evidence type="ECO:0000313" key="2">
    <source>
        <dbReference type="EMBL" id="GFP29372.1"/>
    </source>
</evidence>
<name>A0A6V8P9M4_9ACTN</name>
<evidence type="ECO:0008006" key="5">
    <source>
        <dbReference type="Google" id="ProtNLM"/>
    </source>
</evidence>